<feature type="transmembrane region" description="Helical" evidence="4">
    <location>
        <begin position="65"/>
        <end position="88"/>
    </location>
</feature>
<dbReference type="OrthoDB" id="5241348at2"/>
<dbReference type="GO" id="GO:0008758">
    <property type="term" value="F:UDP-2,3-diacylglucosamine hydrolase activity"/>
    <property type="evidence" value="ECO:0007669"/>
    <property type="project" value="TreeGrafter"/>
</dbReference>
<dbReference type="RefSeq" id="WP_018386280.1">
    <property type="nucleotide sequence ID" value="NZ_LLZU01000024.1"/>
</dbReference>
<keyword evidence="1" id="KW-0479">Metal-binding</keyword>
<feature type="domain" description="Calcineurin-like phosphoesterase" evidence="5">
    <location>
        <begin position="281"/>
        <end position="445"/>
    </location>
</feature>
<dbReference type="AlphaFoldDB" id="A0A0T6LQN2"/>
<dbReference type="Proteomes" id="UP000050867">
    <property type="component" value="Unassembled WGS sequence"/>
</dbReference>
<dbReference type="SUPFAM" id="SSF56300">
    <property type="entry name" value="Metallo-dependent phosphatases"/>
    <property type="match status" value="1"/>
</dbReference>
<dbReference type="EMBL" id="LLZU01000024">
    <property type="protein sequence ID" value="KRV48442.1"/>
    <property type="molecule type" value="Genomic_DNA"/>
</dbReference>
<dbReference type="eggNOG" id="COG1408">
    <property type="taxonomic scope" value="Bacteria"/>
</dbReference>
<evidence type="ECO:0000313" key="6">
    <source>
        <dbReference type="EMBL" id="KRV48442.1"/>
    </source>
</evidence>
<keyword evidence="4" id="KW-0472">Membrane</keyword>
<dbReference type="GO" id="GO:0016020">
    <property type="term" value="C:membrane"/>
    <property type="evidence" value="ECO:0007669"/>
    <property type="project" value="GOC"/>
</dbReference>
<feature type="transmembrane region" description="Helical" evidence="4">
    <location>
        <begin position="168"/>
        <end position="188"/>
    </location>
</feature>
<keyword evidence="2" id="KW-0378">Hydrolase</keyword>
<organism evidence="6 7">
    <name type="scientific">Wenjunlia vitaminophila</name>
    <name type="common">Streptomyces vitaminophilus</name>
    <dbReference type="NCBI Taxonomy" id="76728"/>
    <lineage>
        <taxon>Bacteria</taxon>
        <taxon>Bacillati</taxon>
        <taxon>Actinomycetota</taxon>
        <taxon>Actinomycetes</taxon>
        <taxon>Kitasatosporales</taxon>
        <taxon>Streptomycetaceae</taxon>
        <taxon>Wenjunlia</taxon>
    </lineage>
</organism>
<evidence type="ECO:0000313" key="7">
    <source>
        <dbReference type="Proteomes" id="UP000050867"/>
    </source>
</evidence>
<sequence>MAGELLGRVRARLRRARATLRKARGGPPRARPGVFGSSRPGRSGPEPGARGLGLGVPEPPRWHRAALMSVVVLFGAWLGLVVVGAVQAPVGPVSTRMSLHPSWTGGTNINIPPLGALELDTHDAPLRLDVDVRRLDPVRAQAIVNHPERLRGLEDEVGSDVLASTVQVVWRSALAVVAGATAAGLVVYRRPRRAMAAGGLALAVFVASGVLAAATFNPRSVVEPGYSGLLRGAPSVIGDARSVVSDFDVYQEELARLVTNVTRLYDATTTLPAYSPAPSTLRLLHVSDVHLNPAAWSLINATVEDYGVDVIVDTGDTMDHGTAAENRFTEVVSDLGAPYVWVRGNHDSMATQEAMEKRKNVYVVDNGEVRSVAGLRIAGIGDPQFTPDRSVVPAGDPAERAAGRQLADAVRAQRNAVDIAITHNPQAAEEAAGAAPLVLAGHTHRRSTRVLDGGTRLFIQGTTGGAGLRAVEGTRPQPVELSVLYLDRESHRLEAWDDITLGGLGETTAKITRHLPGEDRSSTPAPVRPPR</sequence>
<dbReference type="InterPro" id="IPR051158">
    <property type="entry name" value="Metallophosphoesterase_sf"/>
</dbReference>
<accession>A0A0T6LQN2</accession>
<keyword evidence="4" id="KW-0812">Transmembrane</keyword>
<comment type="caution">
    <text evidence="6">The sequence shown here is derived from an EMBL/GenBank/DDBJ whole genome shotgun (WGS) entry which is preliminary data.</text>
</comment>
<proteinExistence type="predicted"/>
<dbReference type="STRING" id="76728.AQ490_04090"/>
<dbReference type="InterPro" id="IPR004843">
    <property type="entry name" value="Calcineurin-like_PHP"/>
</dbReference>
<reference evidence="6 7" key="1">
    <citation type="submission" date="2015-10" db="EMBL/GenBank/DDBJ databases">
        <title>Draft genome sequence of pyrrolomycin-producing Streptomyces vitaminophilus.</title>
        <authorList>
            <person name="Graham D.E."/>
            <person name="Mahan K.M."/>
            <person name="Klingeman D.M."/>
            <person name="Hettich R.L."/>
            <person name="Parry R.J."/>
        </authorList>
    </citation>
    <scope>NUCLEOTIDE SEQUENCE [LARGE SCALE GENOMIC DNA]</scope>
    <source>
        <strain evidence="6 7">ATCC 31673</strain>
    </source>
</reference>
<dbReference type="Gene3D" id="3.60.21.10">
    <property type="match status" value="1"/>
</dbReference>
<evidence type="ECO:0000259" key="5">
    <source>
        <dbReference type="Pfam" id="PF00149"/>
    </source>
</evidence>
<feature type="region of interest" description="Disordered" evidence="3">
    <location>
        <begin position="20"/>
        <end position="55"/>
    </location>
</feature>
<dbReference type="InterPro" id="IPR029052">
    <property type="entry name" value="Metallo-depent_PP-like"/>
</dbReference>
<keyword evidence="4" id="KW-1133">Transmembrane helix</keyword>
<dbReference type="GO" id="GO:0046872">
    <property type="term" value="F:metal ion binding"/>
    <property type="evidence" value="ECO:0007669"/>
    <property type="project" value="UniProtKB-KW"/>
</dbReference>
<evidence type="ECO:0000256" key="2">
    <source>
        <dbReference type="ARBA" id="ARBA00022801"/>
    </source>
</evidence>
<evidence type="ECO:0000256" key="3">
    <source>
        <dbReference type="SAM" id="MobiDB-lite"/>
    </source>
</evidence>
<evidence type="ECO:0000256" key="1">
    <source>
        <dbReference type="ARBA" id="ARBA00022723"/>
    </source>
</evidence>
<dbReference type="PANTHER" id="PTHR31302">
    <property type="entry name" value="TRANSMEMBRANE PROTEIN WITH METALLOPHOSPHOESTERASE DOMAIN-RELATED"/>
    <property type="match status" value="1"/>
</dbReference>
<dbReference type="PANTHER" id="PTHR31302:SF31">
    <property type="entry name" value="PHOSPHODIESTERASE YAEI"/>
    <property type="match status" value="1"/>
</dbReference>
<evidence type="ECO:0000256" key="4">
    <source>
        <dbReference type="SAM" id="Phobius"/>
    </source>
</evidence>
<gene>
    <name evidence="6" type="ORF">AQ490_04090</name>
</gene>
<name>A0A0T6LQN2_WENVI</name>
<feature type="transmembrane region" description="Helical" evidence="4">
    <location>
        <begin position="195"/>
        <end position="216"/>
    </location>
</feature>
<protein>
    <recommendedName>
        <fullName evidence="5">Calcineurin-like phosphoesterase domain-containing protein</fullName>
    </recommendedName>
</protein>
<dbReference type="GO" id="GO:0009245">
    <property type="term" value="P:lipid A biosynthetic process"/>
    <property type="evidence" value="ECO:0007669"/>
    <property type="project" value="TreeGrafter"/>
</dbReference>
<keyword evidence="7" id="KW-1185">Reference proteome</keyword>
<dbReference type="Pfam" id="PF00149">
    <property type="entry name" value="Metallophos"/>
    <property type="match status" value="1"/>
</dbReference>
<feature type="region of interest" description="Disordered" evidence="3">
    <location>
        <begin position="512"/>
        <end position="531"/>
    </location>
</feature>